<dbReference type="InterPro" id="IPR009061">
    <property type="entry name" value="DNA-bd_dom_put_sf"/>
</dbReference>
<evidence type="ECO:0000256" key="3">
    <source>
        <dbReference type="ARBA" id="ARBA00022491"/>
    </source>
</evidence>
<comment type="function">
    <text evidence="10">Mediates the mercuric-dependent induction of mercury resistance operon. In the absence of mercury MerR represses transcription by binding tightly to the mer operator region; when mercury is present the dimeric complex binds a single ion and becomes a potent transcriptional activator, while remaining bound to the mer site.</text>
</comment>
<keyword evidence="13" id="KW-1185">Reference proteome</keyword>
<keyword evidence="5" id="KW-0476">Mercury</keyword>
<dbReference type="PANTHER" id="PTHR30204">
    <property type="entry name" value="REDOX-CYCLING DRUG-SENSING TRANSCRIPTIONAL ACTIVATOR SOXR"/>
    <property type="match status" value="1"/>
</dbReference>
<dbReference type="InterPro" id="IPR047057">
    <property type="entry name" value="MerR_fam"/>
</dbReference>
<evidence type="ECO:0000313" key="12">
    <source>
        <dbReference type="EMBL" id="QDV26014.1"/>
    </source>
</evidence>
<evidence type="ECO:0000256" key="1">
    <source>
        <dbReference type="ARBA" id="ARBA00017146"/>
    </source>
</evidence>
<dbReference type="Gene3D" id="1.10.1660.10">
    <property type="match status" value="1"/>
</dbReference>
<sequence length="145" mass="16055">MKGKETVMTKFTIGKVAAAAGVGVETIRFYERRGLIAQPTPIKTSFREYPESAVNRIRFIKRAQELGFTLSEVAELLALSEQSAASRKSVRELAAKKLLLIREKLEDLRHMEATLSKLVDDCSGQGPLHGCPIIEAITDTQIHCN</sequence>
<feature type="domain" description="HTH merR-type" evidence="11">
    <location>
        <begin position="10"/>
        <end position="79"/>
    </location>
</feature>
<keyword evidence="7" id="KW-0238">DNA-binding</keyword>
<dbReference type="KEGG" id="ahel:Q31a_43840"/>
<gene>
    <name evidence="12" type="primary">merR</name>
    <name evidence="12" type="ORF">Q31a_43840</name>
</gene>
<dbReference type="PANTHER" id="PTHR30204:SF69">
    <property type="entry name" value="MERR-FAMILY TRANSCRIPTIONAL REGULATOR"/>
    <property type="match status" value="1"/>
</dbReference>
<dbReference type="InterPro" id="IPR011794">
    <property type="entry name" value="MerR"/>
</dbReference>
<dbReference type="GO" id="GO:0003700">
    <property type="term" value="F:DNA-binding transcription factor activity"/>
    <property type="evidence" value="ECO:0007669"/>
    <property type="project" value="InterPro"/>
</dbReference>
<proteinExistence type="predicted"/>
<dbReference type="GO" id="GO:0046689">
    <property type="term" value="P:response to mercury ion"/>
    <property type="evidence" value="ECO:0007669"/>
    <property type="project" value="UniProtKB-KW"/>
</dbReference>
<dbReference type="GO" id="GO:0045340">
    <property type="term" value="F:mercury ion binding"/>
    <property type="evidence" value="ECO:0007669"/>
    <property type="project" value="InterPro"/>
</dbReference>
<keyword evidence="6" id="KW-0805">Transcription regulation</keyword>
<evidence type="ECO:0000256" key="9">
    <source>
        <dbReference type="ARBA" id="ARBA00023163"/>
    </source>
</evidence>
<dbReference type="Pfam" id="PF00376">
    <property type="entry name" value="MerR"/>
    <property type="match status" value="1"/>
</dbReference>
<evidence type="ECO:0000256" key="10">
    <source>
        <dbReference type="ARBA" id="ARBA00024874"/>
    </source>
</evidence>
<dbReference type="Pfam" id="PF09278">
    <property type="entry name" value="MerR-DNA-bind"/>
    <property type="match status" value="1"/>
</dbReference>
<dbReference type="PROSITE" id="PS50937">
    <property type="entry name" value="HTH_MERR_2"/>
    <property type="match status" value="1"/>
</dbReference>
<dbReference type="InterPro" id="IPR000551">
    <property type="entry name" value="MerR-type_HTH_dom"/>
</dbReference>
<dbReference type="SMART" id="SM00422">
    <property type="entry name" value="HTH_MERR"/>
    <property type="match status" value="1"/>
</dbReference>
<evidence type="ECO:0000313" key="13">
    <source>
        <dbReference type="Proteomes" id="UP000318017"/>
    </source>
</evidence>
<evidence type="ECO:0000256" key="7">
    <source>
        <dbReference type="ARBA" id="ARBA00023125"/>
    </source>
</evidence>
<evidence type="ECO:0000256" key="2">
    <source>
        <dbReference type="ARBA" id="ARBA00022466"/>
    </source>
</evidence>
<evidence type="ECO:0000256" key="5">
    <source>
        <dbReference type="ARBA" id="ARBA00022914"/>
    </source>
</evidence>
<name>A0A518GBQ2_9BACT</name>
<keyword evidence="9" id="KW-0804">Transcription</keyword>
<keyword evidence="2" id="KW-0475">Mercuric resistance</keyword>
<accession>A0A518GBQ2</accession>
<evidence type="ECO:0000259" key="11">
    <source>
        <dbReference type="PROSITE" id="PS50937"/>
    </source>
</evidence>
<dbReference type="CDD" id="cd04783">
    <property type="entry name" value="HTH_MerR1"/>
    <property type="match status" value="1"/>
</dbReference>
<evidence type="ECO:0000256" key="8">
    <source>
        <dbReference type="ARBA" id="ARBA00023159"/>
    </source>
</evidence>
<protein>
    <recommendedName>
        <fullName evidence="1">Mercuric resistance operon regulatory protein</fullName>
    </recommendedName>
</protein>
<organism evidence="12 13">
    <name type="scientific">Aureliella helgolandensis</name>
    <dbReference type="NCBI Taxonomy" id="2527968"/>
    <lineage>
        <taxon>Bacteria</taxon>
        <taxon>Pseudomonadati</taxon>
        <taxon>Planctomycetota</taxon>
        <taxon>Planctomycetia</taxon>
        <taxon>Pirellulales</taxon>
        <taxon>Pirellulaceae</taxon>
        <taxon>Aureliella</taxon>
    </lineage>
</organism>
<reference evidence="12 13" key="1">
    <citation type="submission" date="2019-02" db="EMBL/GenBank/DDBJ databases">
        <title>Deep-cultivation of Planctomycetes and their phenomic and genomic characterization uncovers novel biology.</title>
        <authorList>
            <person name="Wiegand S."/>
            <person name="Jogler M."/>
            <person name="Boedeker C."/>
            <person name="Pinto D."/>
            <person name="Vollmers J."/>
            <person name="Rivas-Marin E."/>
            <person name="Kohn T."/>
            <person name="Peeters S.H."/>
            <person name="Heuer A."/>
            <person name="Rast P."/>
            <person name="Oberbeckmann S."/>
            <person name="Bunk B."/>
            <person name="Jeske O."/>
            <person name="Meyerdierks A."/>
            <person name="Storesund J.E."/>
            <person name="Kallscheuer N."/>
            <person name="Luecker S."/>
            <person name="Lage O.M."/>
            <person name="Pohl T."/>
            <person name="Merkel B.J."/>
            <person name="Hornburger P."/>
            <person name="Mueller R.-W."/>
            <person name="Bruemmer F."/>
            <person name="Labrenz M."/>
            <person name="Spormann A.M."/>
            <person name="Op den Camp H."/>
            <person name="Overmann J."/>
            <person name="Amann R."/>
            <person name="Jetten M.S.M."/>
            <person name="Mascher T."/>
            <person name="Medema M.H."/>
            <person name="Devos D.P."/>
            <person name="Kaster A.-K."/>
            <person name="Ovreas L."/>
            <person name="Rohde M."/>
            <person name="Galperin M.Y."/>
            <person name="Jogler C."/>
        </authorList>
    </citation>
    <scope>NUCLEOTIDE SEQUENCE [LARGE SCALE GENOMIC DNA]</scope>
    <source>
        <strain evidence="12 13">Q31a</strain>
    </source>
</reference>
<dbReference type="PRINTS" id="PR00040">
    <property type="entry name" value="HTHMERR"/>
</dbReference>
<evidence type="ECO:0000256" key="6">
    <source>
        <dbReference type="ARBA" id="ARBA00023015"/>
    </source>
</evidence>
<dbReference type="InterPro" id="IPR015358">
    <property type="entry name" value="Tscrpt_reg_MerR_DNA-bd"/>
</dbReference>
<dbReference type="AlphaFoldDB" id="A0A518GBQ2"/>
<keyword evidence="4" id="KW-0479">Metal-binding</keyword>
<dbReference type="SUPFAM" id="SSF46955">
    <property type="entry name" value="Putative DNA-binding domain"/>
    <property type="match status" value="1"/>
</dbReference>
<evidence type="ECO:0000256" key="4">
    <source>
        <dbReference type="ARBA" id="ARBA00022723"/>
    </source>
</evidence>
<dbReference type="GO" id="GO:0003677">
    <property type="term" value="F:DNA binding"/>
    <property type="evidence" value="ECO:0007669"/>
    <property type="project" value="UniProtKB-KW"/>
</dbReference>
<dbReference type="Proteomes" id="UP000318017">
    <property type="component" value="Chromosome"/>
</dbReference>
<keyword evidence="8" id="KW-0010">Activator</keyword>
<keyword evidence="3" id="KW-0678">Repressor</keyword>
<dbReference type="EMBL" id="CP036298">
    <property type="protein sequence ID" value="QDV26014.1"/>
    <property type="molecule type" value="Genomic_DNA"/>
</dbReference>